<name>A0A1F2WHH4_9ACTN</name>
<dbReference type="Pfam" id="PF04055">
    <property type="entry name" value="Radical_SAM"/>
    <property type="match status" value="1"/>
</dbReference>
<feature type="transmembrane region" description="Helical" evidence="5">
    <location>
        <begin position="21"/>
        <end position="41"/>
    </location>
</feature>
<keyword evidence="1" id="KW-0949">S-adenosyl-L-methionine</keyword>
<dbReference type="SMART" id="SM00729">
    <property type="entry name" value="Elp3"/>
    <property type="match status" value="1"/>
</dbReference>
<dbReference type="GO" id="GO:0006783">
    <property type="term" value="P:heme biosynthetic process"/>
    <property type="evidence" value="ECO:0007669"/>
    <property type="project" value="TreeGrafter"/>
</dbReference>
<dbReference type="PANTHER" id="PTHR11228:SF7">
    <property type="entry name" value="PQQA PEPTIDE CYCLASE"/>
    <property type="match status" value="1"/>
</dbReference>
<dbReference type="CDD" id="cd01335">
    <property type="entry name" value="Radical_SAM"/>
    <property type="match status" value="1"/>
</dbReference>
<evidence type="ECO:0000259" key="6">
    <source>
        <dbReference type="PROSITE" id="PS51918"/>
    </source>
</evidence>
<dbReference type="InterPro" id="IPR006638">
    <property type="entry name" value="Elp3/MiaA/NifB-like_rSAM"/>
</dbReference>
<evidence type="ECO:0000256" key="3">
    <source>
        <dbReference type="ARBA" id="ARBA00023004"/>
    </source>
</evidence>
<dbReference type="SFLD" id="SFLDG01386">
    <property type="entry name" value="main_SPASM_domain-containing"/>
    <property type="match status" value="1"/>
</dbReference>
<protein>
    <recommendedName>
        <fullName evidence="6">Radical SAM core domain-containing protein</fullName>
    </recommendedName>
</protein>
<dbReference type="STRING" id="1797197.A2Y75_03665"/>
<sequence length="410" mass="46472">MMGNTNRSGRVKITRRLRRNFYSFLGPPNFPLAMVGGGWLLKTFGERIPFIKFARPGRFSYHLPPVESRAYDRFYRNIIDRGLGREWGPHAVTLAVTQDCNAKCVHCSAFRRSSEGTLTTSEWCDVIDQCAELGITDMIITGGEPLLRPDLAVLIERIVANDCVADLFTNGSLLNEENLSGLKQAGCDTIFVSLDSPASEEHDKLRGMPGLYDKAIQGIKTAVAMDMGVGISTYMNRQSVARGYHRRFLALCKELGVSELTVFDLVPTGKCIKDDELILSNAEREVFRTIHENQWKDSKGPRVCLMCHVNDPQIMGCFGIKWQIHITHNGFVTPCDFTPLHFGNVRKESVWDIWHHMKVHPEYDCKAMTCRMQDADFRRKYIQKIPDGSELPFPIDLIDVEHREACAGRR</sequence>
<comment type="caution">
    <text evidence="7">The sequence shown here is derived from an EMBL/GenBank/DDBJ whole genome shotgun (WGS) entry which is preliminary data.</text>
</comment>
<organism evidence="7 8">
    <name type="scientific">Candidatus Solincola sediminis</name>
    <dbReference type="NCBI Taxonomy" id="1797199"/>
    <lineage>
        <taxon>Bacteria</taxon>
        <taxon>Bacillati</taxon>
        <taxon>Actinomycetota</taxon>
        <taxon>Candidatus Geothermincolia</taxon>
        <taxon>Candidatus Geothermincolales</taxon>
        <taxon>Candidatus Geothermincolaceae</taxon>
        <taxon>Candidatus Solincola</taxon>
    </lineage>
</organism>
<dbReference type="SFLD" id="SFLDS00029">
    <property type="entry name" value="Radical_SAM"/>
    <property type="match status" value="1"/>
</dbReference>
<dbReference type="Pfam" id="PF13186">
    <property type="entry name" value="SPASM"/>
    <property type="match status" value="1"/>
</dbReference>
<evidence type="ECO:0000256" key="1">
    <source>
        <dbReference type="ARBA" id="ARBA00022691"/>
    </source>
</evidence>
<dbReference type="Gene3D" id="3.20.20.70">
    <property type="entry name" value="Aldolase class I"/>
    <property type="match status" value="1"/>
</dbReference>
<keyword evidence="5" id="KW-0812">Transmembrane</keyword>
<dbReference type="GO" id="GO:0046872">
    <property type="term" value="F:metal ion binding"/>
    <property type="evidence" value="ECO:0007669"/>
    <property type="project" value="UniProtKB-KW"/>
</dbReference>
<dbReference type="SUPFAM" id="SSF102114">
    <property type="entry name" value="Radical SAM enzymes"/>
    <property type="match status" value="1"/>
</dbReference>
<keyword evidence="4" id="KW-0411">Iron-sulfur</keyword>
<dbReference type="InterPro" id="IPR013785">
    <property type="entry name" value="Aldolase_TIM"/>
</dbReference>
<accession>A0A1F2WHH4</accession>
<dbReference type="EMBL" id="MELK01000047">
    <property type="protein sequence ID" value="OFW56309.1"/>
    <property type="molecule type" value="Genomic_DNA"/>
</dbReference>
<dbReference type="InterPro" id="IPR007197">
    <property type="entry name" value="rSAM"/>
</dbReference>
<dbReference type="SFLD" id="SFLDG01067">
    <property type="entry name" value="SPASM/twitch_domain_containing"/>
    <property type="match status" value="1"/>
</dbReference>
<proteinExistence type="predicted"/>
<dbReference type="InterPro" id="IPR050377">
    <property type="entry name" value="Radical_SAM_PqqE_MftC-like"/>
</dbReference>
<keyword evidence="2" id="KW-0479">Metal-binding</keyword>
<reference evidence="7 8" key="1">
    <citation type="journal article" date="2016" name="Nat. Commun.">
        <title>Thousands of microbial genomes shed light on interconnected biogeochemical processes in an aquifer system.</title>
        <authorList>
            <person name="Anantharaman K."/>
            <person name="Brown C.T."/>
            <person name="Hug L.A."/>
            <person name="Sharon I."/>
            <person name="Castelle C.J."/>
            <person name="Probst A.J."/>
            <person name="Thomas B.C."/>
            <person name="Singh A."/>
            <person name="Wilkins M.J."/>
            <person name="Karaoz U."/>
            <person name="Brodie E.L."/>
            <person name="Williams K.H."/>
            <person name="Hubbard S.S."/>
            <person name="Banfield J.F."/>
        </authorList>
    </citation>
    <scope>NUCLEOTIDE SEQUENCE [LARGE SCALE GENOMIC DNA]</scope>
</reference>
<keyword evidence="5" id="KW-1133">Transmembrane helix</keyword>
<dbReference type="InterPro" id="IPR023885">
    <property type="entry name" value="4Fe4S-binding_SPASM_dom"/>
</dbReference>
<dbReference type="GO" id="GO:0051536">
    <property type="term" value="F:iron-sulfur cluster binding"/>
    <property type="evidence" value="ECO:0007669"/>
    <property type="project" value="UniProtKB-KW"/>
</dbReference>
<evidence type="ECO:0000313" key="7">
    <source>
        <dbReference type="EMBL" id="OFW56309.1"/>
    </source>
</evidence>
<dbReference type="PROSITE" id="PS51918">
    <property type="entry name" value="RADICAL_SAM"/>
    <property type="match status" value="1"/>
</dbReference>
<keyword evidence="3" id="KW-0408">Iron</keyword>
<keyword evidence="5" id="KW-0472">Membrane</keyword>
<dbReference type="InterPro" id="IPR058240">
    <property type="entry name" value="rSAM_sf"/>
</dbReference>
<dbReference type="PANTHER" id="PTHR11228">
    <property type="entry name" value="RADICAL SAM DOMAIN PROTEIN"/>
    <property type="match status" value="1"/>
</dbReference>
<evidence type="ECO:0000256" key="2">
    <source>
        <dbReference type="ARBA" id="ARBA00022723"/>
    </source>
</evidence>
<feature type="domain" description="Radical SAM core" evidence="6">
    <location>
        <begin position="86"/>
        <end position="297"/>
    </location>
</feature>
<evidence type="ECO:0000313" key="8">
    <source>
        <dbReference type="Proteomes" id="UP000177876"/>
    </source>
</evidence>
<dbReference type="Proteomes" id="UP000177876">
    <property type="component" value="Unassembled WGS sequence"/>
</dbReference>
<evidence type="ECO:0000256" key="5">
    <source>
        <dbReference type="SAM" id="Phobius"/>
    </source>
</evidence>
<dbReference type="GO" id="GO:0003824">
    <property type="term" value="F:catalytic activity"/>
    <property type="evidence" value="ECO:0007669"/>
    <property type="project" value="InterPro"/>
</dbReference>
<evidence type="ECO:0000256" key="4">
    <source>
        <dbReference type="ARBA" id="ARBA00023014"/>
    </source>
</evidence>
<dbReference type="AlphaFoldDB" id="A0A1F2WHH4"/>
<gene>
    <name evidence="7" type="ORF">A2Y75_03665</name>
</gene>